<evidence type="ECO:0000313" key="1">
    <source>
        <dbReference type="EMBL" id="KAI7805366.1"/>
    </source>
</evidence>
<proteinExistence type="predicted"/>
<dbReference type="EMBL" id="JAFHDT010000009">
    <property type="protein sequence ID" value="KAI7805366.1"/>
    <property type="molecule type" value="Genomic_DNA"/>
</dbReference>
<reference evidence="1" key="1">
    <citation type="submission" date="2021-02" db="EMBL/GenBank/DDBJ databases">
        <title>Comparative genomics reveals that relaxation of natural selection precedes convergent phenotypic evolution of cavefish.</title>
        <authorList>
            <person name="Peng Z."/>
        </authorList>
    </citation>
    <scope>NUCLEOTIDE SEQUENCE</scope>
    <source>
        <tissue evidence="1">Muscle</tissue>
    </source>
</reference>
<keyword evidence="2" id="KW-1185">Reference proteome</keyword>
<protein>
    <submittedName>
        <fullName evidence="1">Uncharacterized protein</fullName>
    </submittedName>
</protein>
<sequence>MALLRSGRPHDTRCTGAKAFSQTFLKTFHTTRCRLQHGSQQASSALR</sequence>
<evidence type="ECO:0000313" key="2">
    <source>
        <dbReference type="Proteomes" id="UP001059041"/>
    </source>
</evidence>
<dbReference type="AlphaFoldDB" id="A0A9W7WNG7"/>
<dbReference type="Proteomes" id="UP001059041">
    <property type="component" value="Linkage Group LG9"/>
</dbReference>
<organism evidence="1 2">
    <name type="scientific">Triplophysa rosa</name>
    <name type="common">Cave loach</name>
    <dbReference type="NCBI Taxonomy" id="992332"/>
    <lineage>
        <taxon>Eukaryota</taxon>
        <taxon>Metazoa</taxon>
        <taxon>Chordata</taxon>
        <taxon>Craniata</taxon>
        <taxon>Vertebrata</taxon>
        <taxon>Euteleostomi</taxon>
        <taxon>Actinopterygii</taxon>
        <taxon>Neopterygii</taxon>
        <taxon>Teleostei</taxon>
        <taxon>Ostariophysi</taxon>
        <taxon>Cypriniformes</taxon>
        <taxon>Nemacheilidae</taxon>
        <taxon>Triplophysa</taxon>
    </lineage>
</organism>
<comment type="caution">
    <text evidence="1">The sequence shown here is derived from an EMBL/GenBank/DDBJ whole genome shotgun (WGS) entry which is preliminary data.</text>
</comment>
<accession>A0A9W7WNG7</accession>
<gene>
    <name evidence="1" type="ORF">IRJ41_005975</name>
</gene>
<name>A0A9W7WNG7_TRIRA</name>